<keyword evidence="2" id="KW-1185">Reference proteome</keyword>
<dbReference type="Proteomes" id="UP001055879">
    <property type="component" value="Linkage Group LG09"/>
</dbReference>
<evidence type="ECO:0000313" key="1">
    <source>
        <dbReference type="EMBL" id="KAI3702805.1"/>
    </source>
</evidence>
<reference evidence="2" key="1">
    <citation type="journal article" date="2022" name="Mol. Ecol. Resour.">
        <title>The genomes of chicory, endive, great burdock and yacon provide insights into Asteraceae palaeo-polyploidization history and plant inulin production.</title>
        <authorList>
            <person name="Fan W."/>
            <person name="Wang S."/>
            <person name="Wang H."/>
            <person name="Wang A."/>
            <person name="Jiang F."/>
            <person name="Liu H."/>
            <person name="Zhao H."/>
            <person name="Xu D."/>
            <person name="Zhang Y."/>
        </authorList>
    </citation>
    <scope>NUCLEOTIDE SEQUENCE [LARGE SCALE GENOMIC DNA]</scope>
    <source>
        <strain evidence="2">cv. Niubang</strain>
    </source>
</reference>
<comment type="caution">
    <text evidence="1">The sequence shown here is derived from an EMBL/GenBank/DDBJ whole genome shotgun (WGS) entry which is preliminary data.</text>
</comment>
<reference evidence="1 2" key="2">
    <citation type="journal article" date="2022" name="Mol. Ecol. Resour.">
        <title>The genomes of chicory, endive, great burdock and yacon provide insights into Asteraceae paleo-polyploidization history and plant inulin production.</title>
        <authorList>
            <person name="Fan W."/>
            <person name="Wang S."/>
            <person name="Wang H."/>
            <person name="Wang A."/>
            <person name="Jiang F."/>
            <person name="Liu H."/>
            <person name="Zhao H."/>
            <person name="Xu D."/>
            <person name="Zhang Y."/>
        </authorList>
    </citation>
    <scope>NUCLEOTIDE SEQUENCE [LARGE SCALE GENOMIC DNA]</scope>
    <source>
        <strain evidence="2">cv. Niubang</strain>
    </source>
</reference>
<accession>A0ACB9A348</accession>
<protein>
    <submittedName>
        <fullName evidence="1">Uncharacterized protein</fullName>
    </submittedName>
</protein>
<dbReference type="EMBL" id="CM042055">
    <property type="protein sequence ID" value="KAI3702805.1"/>
    <property type="molecule type" value="Genomic_DNA"/>
</dbReference>
<name>A0ACB9A348_ARCLA</name>
<proteinExistence type="predicted"/>
<gene>
    <name evidence="1" type="ORF">L6452_28557</name>
</gene>
<sequence length="617" mass="69402">MDSSKEYFCSEQMYGFLPCSSTLVGHFFLVVVYEYLLFQGESLVVYGGSRLFAILGPGVFGASAFPVLGPLPESLIVLVSGLVTSKEEAQEYVITGVGLLTGSTIFLLTLLWGTCVIVGSQKFHSNPIQSRQSSLPWSGSGVTTDMETSEAARIMLVSLIPFIIILIPMIFDASNSFGGYKIDILITLIISAIILLAHLYKMSDEHVQVRRLRYVEVEHELLVYDILQRMQEHISEPLVTEDGAPNEVAIKSLFKKMDLDGDGHLSFLELKALLEEIKLSKLTWDREKVMDNLINEFDHNDDKQISWEEFHDIVTKWINESRGVLNEPSHPEQCGRLPDGYLNRKKRDEEMKHRTSKLLKHSLGSLLKNFPTNEESLRKVFESIDEDHDNSVSLFELRNKFMDFNLADMKLDEGDAAEKIMNHFDKNKNGELDIEEFIAGIKQWHDLPLNPAPTSRKHANESHQMMMNEADKSLSARAKATMLLVLGIAILVLLAEPLIQSVQKFSASAGIPSFYVAFILKSQNTQATVSLTFSEIYYGVLMNNILGMLVLSSIIYFRGLTWNFSFEVLVVLVVCAIMGLLASFRSKFPIWTSFVAYALYILSLILVYVLDGAFPSS</sequence>
<evidence type="ECO:0000313" key="2">
    <source>
        <dbReference type="Proteomes" id="UP001055879"/>
    </source>
</evidence>
<organism evidence="1 2">
    <name type="scientific">Arctium lappa</name>
    <name type="common">Greater burdock</name>
    <name type="synonym">Lappa major</name>
    <dbReference type="NCBI Taxonomy" id="4217"/>
    <lineage>
        <taxon>Eukaryota</taxon>
        <taxon>Viridiplantae</taxon>
        <taxon>Streptophyta</taxon>
        <taxon>Embryophyta</taxon>
        <taxon>Tracheophyta</taxon>
        <taxon>Spermatophyta</taxon>
        <taxon>Magnoliopsida</taxon>
        <taxon>eudicotyledons</taxon>
        <taxon>Gunneridae</taxon>
        <taxon>Pentapetalae</taxon>
        <taxon>asterids</taxon>
        <taxon>campanulids</taxon>
        <taxon>Asterales</taxon>
        <taxon>Asteraceae</taxon>
        <taxon>Carduoideae</taxon>
        <taxon>Cardueae</taxon>
        <taxon>Arctiinae</taxon>
        <taxon>Arctium</taxon>
    </lineage>
</organism>